<evidence type="ECO:0000313" key="2">
    <source>
        <dbReference type="Proteomes" id="UP000304148"/>
    </source>
</evidence>
<proteinExistence type="predicted"/>
<gene>
    <name evidence="1" type="ORF">PBLR_15385</name>
</gene>
<protein>
    <submittedName>
        <fullName evidence="1">Uncharacterized protein</fullName>
    </submittedName>
</protein>
<accession>A0A383RKP3</accession>
<dbReference type="EMBL" id="LS992241">
    <property type="protein sequence ID" value="SYX86959.1"/>
    <property type="molecule type" value="Genomic_DNA"/>
</dbReference>
<name>A0A383RKP3_PAEAL</name>
<dbReference type="AlphaFoldDB" id="A0A383RKP3"/>
<reference evidence="2" key="1">
    <citation type="submission" date="2018-08" db="EMBL/GenBank/DDBJ databases">
        <authorList>
            <person name="Chevrot R."/>
        </authorList>
    </citation>
    <scope>NUCLEOTIDE SEQUENCE [LARGE SCALE GENOMIC DNA]</scope>
</reference>
<dbReference type="Proteomes" id="UP000304148">
    <property type="component" value="Chromosome"/>
</dbReference>
<organism evidence="1 2">
    <name type="scientific">Paenibacillus alvei</name>
    <name type="common">Bacillus alvei</name>
    <dbReference type="NCBI Taxonomy" id="44250"/>
    <lineage>
        <taxon>Bacteria</taxon>
        <taxon>Bacillati</taxon>
        <taxon>Bacillota</taxon>
        <taxon>Bacilli</taxon>
        <taxon>Bacillales</taxon>
        <taxon>Paenibacillaceae</taxon>
        <taxon>Paenibacillus</taxon>
    </lineage>
</organism>
<evidence type="ECO:0000313" key="1">
    <source>
        <dbReference type="EMBL" id="SYX86959.1"/>
    </source>
</evidence>
<sequence length="62" mass="7453">MAYFIYRQMHFLLFHIVFDFEIPDHMHILSKVVLSRQMASLYSEMILVRLTWPREGCSTSTD</sequence>